<evidence type="ECO:0000313" key="1">
    <source>
        <dbReference type="EMBL" id="GAH09285.1"/>
    </source>
</evidence>
<name>X1DLX4_9ZZZZ</name>
<feature type="non-terminal residue" evidence="1">
    <location>
        <position position="1"/>
    </location>
</feature>
<proteinExistence type="predicted"/>
<dbReference type="AlphaFoldDB" id="X1DLX4"/>
<dbReference type="EMBL" id="BART01038956">
    <property type="protein sequence ID" value="GAH09285.1"/>
    <property type="molecule type" value="Genomic_DNA"/>
</dbReference>
<organism evidence="1">
    <name type="scientific">marine sediment metagenome</name>
    <dbReference type="NCBI Taxonomy" id="412755"/>
    <lineage>
        <taxon>unclassified sequences</taxon>
        <taxon>metagenomes</taxon>
        <taxon>ecological metagenomes</taxon>
    </lineage>
</organism>
<protein>
    <submittedName>
        <fullName evidence="1">Uncharacterized protein</fullName>
    </submittedName>
</protein>
<sequence length="127" mass="14740">HWYVTFTCDAVDATSKMDRVEMYIDDGLHEIVRGMGPIYEFTIEWSDAFRMHTFWFYHYDVAGNVIEDDVTGYNPPPPDSLFITGIILNPEISEEEVTFFALMTISSDGIHMYERLTFPNDYIGYIG</sequence>
<feature type="non-terminal residue" evidence="1">
    <location>
        <position position="127"/>
    </location>
</feature>
<accession>X1DLX4</accession>
<comment type="caution">
    <text evidence="1">The sequence shown here is derived from an EMBL/GenBank/DDBJ whole genome shotgun (WGS) entry which is preliminary data.</text>
</comment>
<gene>
    <name evidence="1" type="ORF">S01H4_64314</name>
</gene>
<reference evidence="1" key="1">
    <citation type="journal article" date="2014" name="Front. Microbiol.">
        <title>High frequency of phylogenetically diverse reductive dehalogenase-homologous genes in deep subseafloor sedimentary metagenomes.</title>
        <authorList>
            <person name="Kawai M."/>
            <person name="Futagami T."/>
            <person name="Toyoda A."/>
            <person name="Takaki Y."/>
            <person name="Nishi S."/>
            <person name="Hori S."/>
            <person name="Arai W."/>
            <person name="Tsubouchi T."/>
            <person name="Morono Y."/>
            <person name="Uchiyama I."/>
            <person name="Ito T."/>
            <person name="Fujiyama A."/>
            <person name="Inagaki F."/>
            <person name="Takami H."/>
        </authorList>
    </citation>
    <scope>NUCLEOTIDE SEQUENCE</scope>
    <source>
        <strain evidence="1">Expedition CK06-06</strain>
    </source>
</reference>